<dbReference type="Proteomes" id="UP000272464">
    <property type="component" value="Unassembled WGS sequence"/>
</dbReference>
<dbReference type="Pfam" id="PF00459">
    <property type="entry name" value="Inositol_P"/>
    <property type="match status" value="1"/>
</dbReference>
<feature type="binding site" evidence="6">
    <location>
        <position position="108"/>
    </location>
    <ligand>
        <name>Mg(2+)</name>
        <dbReference type="ChEBI" id="CHEBI:18420"/>
        <label>1</label>
        <note>catalytic</note>
    </ligand>
</feature>
<dbReference type="PROSITE" id="PS00630">
    <property type="entry name" value="IMP_2"/>
    <property type="match status" value="1"/>
</dbReference>
<dbReference type="Gene3D" id="3.30.540.10">
    <property type="entry name" value="Fructose-1,6-Bisphosphatase, subunit A, domain 1"/>
    <property type="match status" value="1"/>
</dbReference>
<dbReference type="GO" id="GO:0007165">
    <property type="term" value="P:signal transduction"/>
    <property type="evidence" value="ECO:0007669"/>
    <property type="project" value="TreeGrafter"/>
</dbReference>
<dbReference type="InterPro" id="IPR022337">
    <property type="entry name" value="Inositol_monophosphatase_SuhB"/>
</dbReference>
<dbReference type="InterPro" id="IPR020550">
    <property type="entry name" value="Inositol_monophosphatase_CS"/>
</dbReference>
<accession>A0A433X0M3</accession>
<evidence type="ECO:0000256" key="3">
    <source>
        <dbReference type="ARBA" id="ARBA00022723"/>
    </source>
</evidence>
<keyword evidence="9" id="KW-1185">Reference proteome</keyword>
<reference evidence="8 9" key="1">
    <citation type="submission" date="2018-12" db="EMBL/GenBank/DDBJ databases">
        <authorList>
            <person name="Sun L."/>
            <person name="Chen Z."/>
        </authorList>
    </citation>
    <scope>NUCLEOTIDE SEQUENCE [LARGE SCALE GENOMIC DNA]</scope>
    <source>
        <strain evidence="8 9">3-5-3</strain>
    </source>
</reference>
<dbReference type="PANTHER" id="PTHR20854">
    <property type="entry name" value="INOSITOL MONOPHOSPHATASE"/>
    <property type="match status" value="1"/>
</dbReference>
<dbReference type="GO" id="GO:0046854">
    <property type="term" value="P:phosphatidylinositol phosphate biosynthetic process"/>
    <property type="evidence" value="ECO:0007669"/>
    <property type="project" value="InterPro"/>
</dbReference>
<dbReference type="OrthoDB" id="9772456at2"/>
<dbReference type="Gene3D" id="3.40.190.80">
    <property type="match status" value="1"/>
</dbReference>
<feature type="binding site" evidence="6">
    <location>
        <position position="236"/>
    </location>
    <ligand>
        <name>Mg(2+)</name>
        <dbReference type="ChEBI" id="CHEBI:18420"/>
        <label>1</label>
        <note>catalytic</note>
    </ligand>
</feature>
<dbReference type="EC" id="3.1.3.25" evidence="7"/>
<keyword evidence="3 6" id="KW-0479">Metal-binding</keyword>
<evidence type="ECO:0000256" key="2">
    <source>
        <dbReference type="ARBA" id="ARBA00001946"/>
    </source>
</evidence>
<protein>
    <recommendedName>
        <fullName evidence="7">Inositol-1-monophosphatase</fullName>
        <ecNumber evidence="7">3.1.3.25</ecNumber>
    </recommendedName>
</protein>
<evidence type="ECO:0000256" key="5">
    <source>
        <dbReference type="ARBA" id="ARBA00022842"/>
    </source>
</evidence>
<keyword evidence="4 7" id="KW-0378">Hydrolase</keyword>
<evidence type="ECO:0000256" key="4">
    <source>
        <dbReference type="ARBA" id="ARBA00022801"/>
    </source>
</evidence>
<comment type="catalytic activity">
    <reaction evidence="1 7">
        <text>a myo-inositol phosphate + H2O = myo-inositol + phosphate</text>
        <dbReference type="Rhea" id="RHEA:24056"/>
        <dbReference type="ChEBI" id="CHEBI:15377"/>
        <dbReference type="ChEBI" id="CHEBI:17268"/>
        <dbReference type="ChEBI" id="CHEBI:43474"/>
        <dbReference type="ChEBI" id="CHEBI:84139"/>
        <dbReference type="EC" id="3.1.3.25"/>
    </reaction>
</comment>
<evidence type="ECO:0000313" key="9">
    <source>
        <dbReference type="Proteomes" id="UP000272464"/>
    </source>
</evidence>
<dbReference type="GO" id="GO:0008934">
    <property type="term" value="F:inositol monophosphate 1-phosphatase activity"/>
    <property type="evidence" value="ECO:0007669"/>
    <property type="project" value="InterPro"/>
</dbReference>
<dbReference type="PANTHER" id="PTHR20854:SF4">
    <property type="entry name" value="INOSITOL-1-MONOPHOSPHATASE-RELATED"/>
    <property type="match status" value="1"/>
</dbReference>
<dbReference type="CDD" id="cd01639">
    <property type="entry name" value="IMPase"/>
    <property type="match status" value="1"/>
</dbReference>
<dbReference type="SUPFAM" id="SSF56655">
    <property type="entry name" value="Carbohydrate phosphatase"/>
    <property type="match status" value="1"/>
</dbReference>
<dbReference type="FunFam" id="3.30.540.10:FF:000003">
    <property type="entry name" value="Inositol-1-monophosphatase"/>
    <property type="match status" value="1"/>
</dbReference>
<feature type="binding site" evidence="6">
    <location>
        <position position="81"/>
    </location>
    <ligand>
        <name>Mg(2+)</name>
        <dbReference type="ChEBI" id="CHEBI:18420"/>
        <label>1</label>
        <note>catalytic</note>
    </ligand>
</feature>
<dbReference type="GO" id="GO:0046872">
    <property type="term" value="F:metal ion binding"/>
    <property type="evidence" value="ECO:0007669"/>
    <property type="project" value="UniProtKB-KW"/>
</dbReference>
<comment type="cofactor">
    <cofactor evidence="2 6 7">
        <name>Mg(2+)</name>
        <dbReference type="ChEBI" id="CHEBI:18420"/>
    </cofactor>
</comment>
<dbReference type="InterPro" id="IPR033942">
    <property type="entry name" value="IMPase"/>
</dbReference>
<evidence type="ECO:0000256" key="6">
    <source>
        <dbReference type="PIRSR" id="PIRSR600760-2"/>
    </source>
</evidence>
<feature type="binding site" evidence="6">
    <location>
        <position position="111"/>
    </location>
    <ligand>
        <name>Mg(2+)</name>
        <dbReference type="ChEBI" id="CHEBI:18420"/>
        <label>1</label>
        <note>catalytic</note>
    </ligand>
</feature>
<evidence type="ECO:0000256" key="7">
    <source>
        <dbReference type="RuleBase" id="RU364068"/>
    </source>
</evidence>
<comment type="similarity">
    <text evidence="7">Belongs to the inositol monophosphatase superfamily.</text>
</comment>
<evidence type="ECO:0000313" key="8">
    <source>
        <dbReference type="EMBL" id="RUT27695.1"/>
    </source>
</evidence>
<dbReference type="EMBL" id="RZNX01000017">
    <property type="protein sequence ID" value="RUT27695.1"/>
    <property type="molecule type" value="Genomic_DNA"/>
</dbReference>
<keyword evidence="5 6" id="KW-0460">Magnesium</keyword>
<dbReference type="GO" id="GO:0006020">
    <property type="term" value="P:inositol metabolic process"/>
    <property type="evidence" value="ECO:0007669"/>
    <property type="project" value="TreeGrafter"/>
</dbReference>
<dbReference type="PRINTS" id="PR01959">
    <property type="entry name" value="SBIMPHPHTASE"/>
</dbReference>
<evidence type="ECO:0000256" key="1">
    <source>
        <dbReference type="ARBA" id="ARBA00001033"/>
    </source>
</evidence>
<dbReference type="AlphaFoldDB" id="A0A433X0M3"/>
<feature type="binding site" evidence="6">
    <location>
        <position position="110"/>
    </location>
    <ligand>
        <name>Mg(2+)</name>
        <dbReference type="ChEBI" id="CHEBI:18420"/>
        <label>1</label>
        <note>catalytic</note>
    </ligand>
</feature>
<sequence length="289" mass="31105">MNQSHDQDQVPYTVSSKSPTAVAINAAAKTGEWIKTRLGNHKELNTKLSPQDLVTDVDKGAELMIRKLILTHFPDHEFLGEEGIQPGPEASAEALASYEDAEYLWIVDPIDGTTNFVQGFPGFCVSIALAHHGKVIVGVIYDPVRDELFVAEKGKGAYMHGNPTRVSGDKDLASSVMAIGFNPERDFALPLNMKGIEALATRTRSLRAVGSAALHLAYVAAGRMSGYYEVGLNSWDIAAGTLLVQESGGKVTDTKGNPYHLGVRHMLATNGLIHQELQQVIEQAGATGL</sequence>
<proteinExistence type="inferred from homology"/>
<dbReference type="PRINTS" id="PR00377">
    <property type="entry name" value="IMPHPHTASES"/>
</dbReference>
<comment type="caution">
    <text evidence="8">The sequence shown here is derived from an EMBL/GenBank/DDBJ whole genome shotgun (WGS) entry which is preliminary data.</text>
</comment>
<gene>
    <name evidence="8" type="ORF">EJP77_20415</name>
</gene>
<name>A0A433X0M3_9BACL</name>
<organism evidence="8 9">
    <name type="scientific">Paenibacillus zeisoli</name>
    <dbReference type="NCBI Taxonomy" id="2496267"/>
    <lineage>
        <taxon>Bacteria</taxon>
        <taxon>Bacillati</taxon>
        <taxon>Bacillota</taxon>
        <taxon>Bacilli</taxon>
        <taxon>Bacillales</taxon>
        <taxon>Paenibacillaceae</taxon>
        <taxon>Paenibacillus</taxon>
    </lineage>
</organism>
<dbReference type="InterPro" id="IPR000760">
    <property type="entry name" value="Inositol_monophosphatase-like"/>
</dbReference>